<organism evidence="1 2">
    <name type="scientific">Leucogyrophana mollusca</name>
    <dbReference type="NCBI Taxonomy" id="85980"/>
    <lineage>
        <taxon>Eukaryota</taxon>
        <taxon>Fungi</taxon>
        <taxon>Dikarya</taxon>
        <taxon>Basidiomycota</taxon>
        <taxon>Agaricomycotina</taxon>
        <taxon>Agaricomycetes</taxon>
        <taxon>Agaricomycetidae</taxon>
        <taxon>Boletales</taxon>
        <taxon>Boletales incertae sedis</taxon>
        <taxon>Leucogyrophana</taxon>
    </lineage>
</organism>
<dbReference type="EMBL" id="MU266850">
    <property type="protein sequence ID" value="KAH7918124.1"/>
    <property type="molecule type" value="Genomic_DNA"/>
</dbReference>
<comment type="caution">
    <text evidence="1">The sequence shown here is derived from an EMBL/GenBank/DDBJ whole genome shotgun (WGS) entry which is preliminary data.</text>
</comment>
<proteinExistence type="predicted"/>
<accession>A0ACB8AYS8</accession>
<name>A0ACB8AYS8_9AGAM</name>
<dbReference type="Proteomes" id="UP000790709">
    <property type="component" value="Unassembled WGS sequence"/>
</dbReference>
<protein>
    <submittedName>
        <fullName evidence="1">Uncharacterized protein</fullName>
    </submittedName>
</protein>
<sequence>MFALLIGFIGDDFPERLPVDLNFVEMEVEESVHFSPDPKASHEWWAASPPGTGGVRLGAENRVFFVSMFHQTHCLRYFRDGLLGKSVPEHILHCLNYVRQWTLCHADLTLEPGDFTMRNFTQDRVGQTHVCHDWDALYDEVSANWAEWNSNGSQPMTSST</sequence>
<reference evidence="1" key="1">
    <citation type="journal article" date="2021" name="New Phytol.">
        <title>Evolutionary innovations through gain and loss of genes in the ectomycorrhizal Boletales.</title>
        <authorList>
            <person name="Wu G."/>
            <person name="Miyauchi S."/>
            <person name="Morin E."/>
            <person name="Kuo A."/>
            <person name="Drula E."/>
            <person name="Varga T."/>
            <person name="Kohler A."/>
            <person name="Feng B."/>
            <person name="Cao Y."/>
            <person name="Lipzen A."/>
            <person name="Daum C."/>
            <person name="Hundley H."/>
            <person name="Pangilinan J."/>
            <person name="Johnson J."/>
            <person name="Barry K."/>
            <person name="LaButti K."/>
            <person name="Ng V."/>
            <person name="Ahrendt S."/>
            <person name="Min B."/>
            <person name="Choi I.G."/>
            <person name="Park H."/>
            <person name="Plett J.M."/>
            <person name="Magnuson J."/>
            <person name="Spatafora J.W."/>
            <person name="Nagy L.G."/>
            <person name="Henrissat B."/>
            <person name="Grigoriev I.V."/>
            <person name="Yang Z.L."/>
            <person name="Xu J."/>
            <person name="Martin F.M."/>
        </authorList>
    </citation>
    <scope>NUCLEOTIDE SEQUENCE</scope>
    <source>
        <strain evidence="1">KUC20120723A-06</strain>
    </source>
</reference>
<evidence type="ECO:0000313" key="1">
    <source>
        <dbReference type="EMBL" id="KAH7918124.1"/>
    </source>
</evidence>
<keyword evidence="2" id="KW-1185">Reference proteome</keyword>
<gene>
    <name evidence="1" type="ORF">BV22DRAFT_1025125</name>
</gene>
<evidence type="ECO:0000313" key="2">
    <source>
        <dbReference type="Proteomes" id="UP000790709"/>
    </source>
</evidence>